<protein>
    <submittedName>
        <fullName evidence="2">Uncharacterized protein</fullName>
    </submittedName>
</protein>
<gene>
    <name evidence="1" type="ORF">EG346_02030</name>
    <name evidence="2" type="ORF">NCTC13533_04248</name>
</gene>
<name>A0A376EEK3_CHRCU</name>
<evidence type="ECO:0000313" key="4">
    <source>
        <dbReference type="Proteomes" id="UP000273270"/>
    </source>
</evidence>
<evidence type="ECO:0000313" key="2">
    <source>
        <dbReference type="EMBL" id="STD07563.1"/>
    </source>
</evidence>
<keyword evidence="4" id="KW-1185">Reference proteome</keyword>
<proteinExistence type="predicted"/>
<organism evidence="2 3">
    <name type="scientific">Chryseobacterium carnipullorum</name>
    <dbReference type="NCBI Taxonomy" id="1124835"/>
    <lineage>
        <taxon>Bacteria</taxon>
        <taxon>Pseudomonadati</taxon>
        <taxon>Bacteroidota</taxon>
        <taxon>Flavobacteriia</taxon>
        <taxon>Flavobacteriales</taxon>
        <taxon>Weeksellaceae</taxon>
        <taxon>Chryseobacterium group</taxon>
        <taxon>Chryseobacterium</taxon>
    </lineage>
</organism>
<accession>A0A376EEK3</accession>
<reference evidence="2 3" key="1">
    <citation type="submission" date="2018-06" db="EMBL/GenBank/DDBJ databases">
        <authorList>
            <consortium name="Pathogen Informatics"/>
            <person name="Doyle S."/>
        </authorList>
    </citation>
    <scope>NUCLEOTIDE SEQUENCE [LARGE SCALE GENOMIC DNA]</scope>
    <source>
        <strain evidence="2 3">NCTC13533</strain>
    </source>
</reference>
<reference evidence="4" key="3">
    <citation type="submission" date="2018-11" db="EMBL/GenBank/DDBJ databases">
        <title>Proposal to divide the Flavobacteriaceae and reorganize its genera based on Amino Acid Identity values calculated from whole genome sequences.</title>
        <authorList>
            <person name="Nicholson A.C."/>
            <person name="Gulvik C.A."/>
            <person name="Whitney A.M."/>
            <person name="Humrighouse B.W."/>
            <person name="Bell M."/>
            <person name="Holmes B."/>
            <person name="Steigerwalt A.G."/>
            <person name="Villarma A."/>
            <person name="Sheth M."/>
            <person name="Batra D."/>
            <person name="Pryor J."/>
            <person name="Bernardet J.-F."/>
            <person name="Hugo C."/>
            <person name="Kampfer P."/>
            <person name="Newman J."/>
            <person name="McQuiston J.R."/>
        </authorList>
    </citation>
    <scope>NUCLEOTIDE SEQUENCE [LARGE SCALE GENOMIC DNA]</scope>
    <source>
        <strain evidence="4">G0188</strain>
    </source>
</reference>
<dbReference type="Proteomes" id="UP000273270">
    <property type="component" value="Chromosome"/>
</dbReference>
<evidence type="ECO:0000313" key="3">
    <source>
        <dbReference type="Proteomes" id="UP000255224"/>
    </source>
</evidence>
<dbReference type="AlphaFoldDB" id="A0A376EEK3"/>
<dbReference type="Proteomes" id="UP000255224">
    <property type="component" value="Unassembled WGS sequence"/>
</dbReference>
<accession>A0A3G6M2J2</accession>
<dbReference type="EMBL" id="UFVQ01000003">
    <property type="protein sequence ID" value="STD07563.1"/>
    <property type="molecule type" value="Genomic_DNA"/>
</dbReference>
<dbReference type="RefSeq" id="WP_123876830.1">
    <property type="nucleotide sequence ID" value="NZ_CP033920.1"/>
</dbReference>
<reference evidence="1" key="2">
    <citation type="submission" date="2018-11" db="EMBL/GenBank/DDBJ databases">
        <title>Proposal to divide the Flavobacteriaceae and reorganize its genera based on Amino Acid Identity values calculated from whole genome sequences.</title>
        <authorList>
            <person name="Nicholson A.C."/>
            <person name="Gulvik C.A."/>
            <person name="Whitney A.M."/>
            <person name="Humrighouse B.W."/>
            <person name="Bell M."/>
            <person name="Holmes B."/>
            <person name="Steigerwalt A."/>
            <person name="Villarma A."/>
            <person name="Sheth M."/>
            <person name="Batra D."/>
            <person name="Pryor J."/>
            <person name="Bernardet J.-F."/>
            <person name="Hugo C."/>
            <person name="Kampfer P."/>
            <person name="Newman J."/>
            <person name="Mcquiston J.R."/>
        </authorList>
    </citation>
    <scope>NUCLEOTIDE SEQUENCE [LARGE SCALE GENOMIC DNA]</scope>
    <source>
        <strain evidence="1">G0188</strain>
    </source>
</reference>
<dbReference type="EMBL" id="CP033920">
    <property type="protein sequence ID" value="AZA47049.1"/>
    <property type="molecule type" value="Genomic_DNA"/>
</dbReference>
<sequence>MNTTIKRKITITEIEKLFEKRELINIRYYHCIDKKFSENELEVPFLFEITIRHNEDENVMKIWTTAHKEIKNQKSQNY</sequence>
<evidence type="ECO:0000313" key="1">
    <source>
        <dbReference type="EMBL" id="AZA47049.1"/>
    </source>
</evidence>
<dbReference type="KEGG" id="ccau:EG346_02030"/>